<keyword evidence="2 6" id="KW-0436">Ligase</keyword>
<dbReference type="Gene3D" id="3.30.300.30">
    <property type="match status" value="1"/>
</dbReference>
<comment type="caution">
    <text evidence="6">The sequence shown here is derived from an EMBL/GenBank/DDBJ whole genome shotgun (WGS) entry which is preliminary data.</text>
</comment>
<evidence type="ECO:0000259" key="5">
    <source>
        <dbReference type="Pfam" id="PF13193"/>
    </source>
</evidence>
<dbReference type="InterPro" id="IPR051087">
    <property type="entry name" value="Mitochondrial_ACSM"/>
</dbReference>
<evidence type="ECO:0000256" key="4">
    <source>
        <dbReference type="ARBA" id="ARBA00022840"/>
    </source>
</evidence>
<evidence type="ECO:0000313" key="6">
    <source>
        <dbReference type="EMBL" id="MPN48972.1"/>
    </source>
</evidence>
<sequence>MQHPAVHEVAVVGAPDPLRGAKVKAYVVLQDGWEATETLVRELQQHAKRLTAPYKYPREIEFVHTLPKTFSGKVKRDILRKHAENGEGSWE</sequence>
<organism evidence="6">
    <name type="scientific">bioreactor metagenome</name>
    <dbReference type="NCBI Taxonomy" id="1076179"/>
    <lineage>
        <taxon>unclassified sequences</taxon>
        <taxon>metagenomes</taxon>
        <taxon>ecological metagenomes</taxon>
    </lineage>
</organism>
<dbReference type="EMBL" id="VSSQ01111779">
    <property type="protein sequence ID" value="MPN48972.1"/>
    <property type="molecule type" value="Genomic_DNA"/>
</dbReference>
<gene>
    <name evidence="6" type="primary">acsA_24</name>
    <name evidence="6" type="ORF">SDC9_196585</name>
</gene>
<dbReference type="PANTHER" id="PTHR43605:SF10">
    <property type="entry name" value="ACYL-COA SYNTHETASE MEDIUM CHAIN FAMILY MEMBER 3"/>
    <property type="match status" value="1"/>
</dbReference>
<dbReference type="GO" id="GO:0003987">
    <property type="term" value="F:acetate-CoA ligase activity"/>
    <property type="evidence" value="ECO:0007669"/>
    <property type="project" value="UniProtKB-EC"/>
</dbReference>
<reference evidence="6" key="1">
    <citation type="submission" date="2019-08" db="EMBL/GenBank/DDBJ databases">
        <authorList>
            <person name="Kucharzyk K."/>
            <person name="Murdoch R.W."/>
            <person name="Higgins S."/>
            <person name="Loffler F."/>
        </authorList>
    </citation>
    <scope>NUCLEOTIDE SEQUENCE</scope>
</reference>
<keyword evidence="4" id="KW-0067">ATP-binding</keyword>
<dbReference type="PANTHER" id="PTHR43605">
    <property type="entry name" value="ACYL-COENZYME A SYNTHETASE"/>
    <property type="match status" value="1"/>
</dbReference>
<dbReference type="GO" id="GO:0005524">
    <property type="term" value="F:ATP binding"/>
    <property type="evidence" value="ECO:0007669"/>
    <property type="project" value="UniProtKB-KW"/>
</dbReference>
<dbReference type="AlphaFoldDB" id="A0A645IDQ5"/>
<name>A0A645IDQ5_9ZZZZ</name>
<dbReference type="SUPFAM" id="SSF56801">
    <property type="entry name" value="Acetyl-CoA synthetase-like"/>
    <property type="match status" value="1"/>
</dbReference>
<evidence type="ECO:0000256" key="1">
    <source>
        <dbReference type="ARBA" id="ARBA00006432"/>
    </source>
</evidence>
<dbReference type="EC" id="6.2.1.1" evidence="6"/>
<dbReference type="InterPro" id="IPR025110">
    <property type="entry name" value="AMP-bd_C"/>
</dbReference>
<dbReference type="Pfam" id="PF13193">
    <property type="entry name" value="AMP-binding_C"/>
    <property type="match status" value="1"/>
</dbReference>
<feature type="domain" description="AMP-binding enzyme C-terminal" evidence="5">
    <location>
        <begin position="1"/>
        <end position="73"/>
    </location>
</feature>
<proteinExistence type="inferred from homology"/>
<dbReference type="InterPro" id="IPR045851">
    <property type="entry name" value="AMP-bd_C_sf"/>
</dbReference>
<dbReference type="GO" id="GO:0006637">
    <property type="term" value="P:acyl-CoA metabolic process"/>
    <property type="evidence" value="ECO:0007669"/>
    <property type="project" value="TreeGrafter"/>
</dbReference>
<accession>A0A645IDQ5</accession>
<evidence type="ECO:0000256" key="3">
    <source>
        <dbReference type="ARBA" id="ARBA00022741"/>
    </source>
</evidence>
<keyword evidence="3" id="KW-0547">Nucleotide-binding</keyword>
<dbReference type="GO" id="GO:0015645">
    <property type="term" value="F:fatty acid ligase activity"/>
    <property type="evidence" value="ECO:0007669"/>
    <property type="project" value="TreeGrafter"/>
</dbReference>
<evidence type="ECO:0000256" key="2">
    <source>
        <dbReference type="ARBA" id="ARBA00022598"/>
    </source>
</evidence>
<dbReference type="GO" id="GO:0004321">
    <property type="term" value="F:fatty-acyl-CoA synthase activity"/>
    <property type="evidence" value="ECO:0007669"/>
    <property type="project" value="TreeGrafter"/>
</dbReference>
<dbReference type="GO" id="GO:0006633">
    <property type="term" value="P:fatty acid biosynthetic process"/>
    <property type="evidence" value="ECO:0007669"/>
    <property type="project" value="TreeGrafter"/>
</dbReference>
<comment type="similarity">
    <text evidence="1">Belongs to the ATP-dependent AMP-binding enzyme family.</text>
</comment>
<protein>
    <submittedName>
        <fullName evidence="6">Acetyl-coenzyme A synthetase</fullName>
        <ecNumber evidence="6">6.2.1.1</ecNumber>
    </submittedName>
</protein>